<gene>
    <name evidence="6" type="ORF">BOTBODRAFT_101216</name>
</gene>
<evidence type="ECO:0000313" key="7">
    <source>
        <dbReference type="Proteomes" id="UP000027195"/>
    </source>
</evidence>
<evidence type="ECO:0000256" key="1">
    <source>
        <dbReference type="ARBA" id="ARBA00004141"/>
    </source>
</evidence>
<dbReference type="HOGENOM" id="CLU_096548_0_2_1"/>
<evidence type="ECO:0000256" key="4">
    <source>
        <dbReference type="ARBA" id="ARBA00023136"/>
    </source>
</evidence>
<protein>
    <recommendedName>
        <fullName evidence="8">DUF423-domain-containing protein</fullName>
    </recommendedName>
</protein>
<dbReference type="PANTHER" id="PTHR43461">
    <property type="entry name" value="TRANSMEMBRANE PROTEIN 256"/>
    <property type="match status" value="1"/>
</dbReference>
<accession>A0A067N1M4</accession>
<dbReference type="InParanoid" id="A0A067N1M4"/>
<dbReference type="OrthoDB" id="269173at2759"/>
<comment type="subcellular location">
    <subcellularLocation>
        <location evidence="1">Membrane</location>
        <topology evidence="1">Multi-pass membrane protein</topology>
    </subcellularLocation>
</comment>
<evidence type="ECO:0000313" key="6">
    <source>
        <dbReference type="EMBL" id="KDQ20820.1"/>
    </source>
</evidence>
<keyword evidence="2 5" id="KW-0812">Transmembrane</keyword>
<keyword evidence="4 5" id="KW-0472">Membrane</keyword>
<keyword evidence="7" id="KW-1185">Reference proteome</keyword>
<evidence type="ECO:0000256" key="5">
    <source>
        <dbReference type="SAM" id="Phobius"/>
    </source>
</evidence>
<dbReference type="PANTHER" id="PTHR43461:SF1">
    <property type="entry name" value="TRANSMEMBRANE PROTEIN 256"/>
    <property type="match status" value="1"/>
</dbReference>
<dbReference type="GO" id="GO:0016020">
    <property type="term" value="C:membrane"/>
    <property type="evidence" value="ECO:0007669"/>
    <property type="project" value="UniProtKB-SubCell"/>
</dbReference>
<evidence type="ECO:0000256" key="3">
    <source>
        <dbReference type="ARBA" id="ARBA00022989"/>
    </source>
</evidence>
<dbReference type="InterPro" id="IPR006696">
    <property type="entry name" value="DUF423"/>
</dbReference>
<sequence>MIAGAFGSHGLKGRLDPGQLQAWHTAANYAIFNGIALFAISLHPRFAAHRFAGPAIAAGGLVFSSSIFVLTLNRDRFRFLGPITPMGGAAMIAG</sequence>
<keyword evidence="3 5" id="KW-1133">Transmembrane helix</keyword>
<dbReference type="Pfam" id="PF04241">
    <property type="entry name" value="DUF423"/>
    <property type="match status" value="1"/>
</dbReference>
<feature type="transmembrane region" description="Helical" evidence="5">
    <location>
        <begin position="51"/>
        <end position="72"/>
    </location>
</feature>
<evidence type="ECO:0000256" key="2">
    <source>
        <dbReference type="ARBA" id="ARBA00022692"/>
    </source>
</evidence>
<dbReference type="AlphaFoldDB" id="A0A067N1M4"/>
<organism evidence="6 7">
    <name type="scientific">Botryobasidium botryosum (strain FD-172 SS1)</name>
    <dbReference type="NCBI Taxonomy" id="930990"/>
    <lineage>
        <taxon>Eukaryota</taxon>
        <taxon>Fungi</taxon>
        <taxon>Dikarya</taxon>
        <taxon>Basidiomycota</taxon>
        <taxon>Agaricomycotina</taxon>
        <taxon>Agaricomycetes</taxon>
        <taxon>Cantharellales</taxon>
        <taxon>Botryobasidiaceae</taxon>
        <taxon>Botryobasidium</taxon>
    </lineage>
</organism>
<proteinExistence type="predicted"/>
<dbReference type="Proteomes" id="UP000027195">
    <property type="component" value="Unassembled WGS sequence"/>
</dbReference>
<evidence type="ECO:0008006" key="8">
    <source>
        <dbReference type="Google" id="ProtNLM"/>
    </source>
</evidence>
<reference evidence="7" key="1">
    <citation type="journal article" date="2014" name="Proc. Natl. Acad. Sci. U.S.A.">
        <title>Extensive sampling of basidiomycete genomes demonstrates inadequacy of the white-rot/brown-rot paradigm for wood decay fungi.</title>
        <authorList>
            <person name="Riley R."/>
            <person name="Salamov A.A."/>
            <person name="Brown D.W."/>
            <person name="Nagy L.G."/>
            <person name="Floudas D."/>
            <person name="Held B.W."/>
            <person name="Levasseur A."/>
            <person name="Lombard V."/>
            <person name="Morin E."/>
            <person name="Otillar R."/>
            <person name="Lindquist E.A."/>
            <person name="Sun H."/>
            <person name="LaButti K.M."/>
            <person name="Schmutz J."/>
            <person name="Jabbour D."/>
            <person name="Luo H."/>
            <person name="Baker S.E."/>
            <person name="Pisabarro A.G."/>
            <person name="Walton J.D."/>
            <person name="Blanchette R.A."/>
            <person name="Henrissat B."/>
            <person name="Martin F."/>
            <person name="Cullen D."/>
            <person name="Hibbett D.S."/>
            <person name="Grigoriev I.V."/>
        </authorList>
    </citation>
    <scope>NUCLEOTIDE SEQUENCE [LARGE SCALE GENOMIC DNA]</scope>
    <source>
        <strain evidence="7">FD-172 SS1</strain>
    </source>
</reference>
<feature type="transmembrane region" description="Helical" evidence="5">
    <location>
        <begin position="20"/>
        <end position="39"/>
    </location>
</feature>
<dbReference type="FunCoup" id="A0A067N1M4">
    <property type="interactions" value="65"/>
</dbReference>
<dbReference type="EMBL" id="KL198017">
    <property type="protein sequence ID" value="KDQ20820.1"/>
    <property type="molecule type" value="Genomic_DNA"/>
</dbReference>
<name>A0A067N1M4_BOTB1</name>